<dbReference type="OrthoDB" id="414175at2759"/>
<evidence type="ECO:0000256" key="2">
    <source>
        <dbReference type="ARBA" id="ARBA00004922"/>
    </source>
</evidence>
<evidence type="ECO:0000256" key="7">
    <source>
        <dbReference type="ARBA" id="ARBA00022692"/>
    </source>
</evidence>
<evidence type="ECO:0000313" key="14">
    <source>
        <dbReference type="Proteomes" id="UP000799444"/>
    </source>
</evidence>
<keyword evidence="14" id="KW-1185">Reference proteome</keyword>
<evidence type="ECO:0000256" key="11">
    <source>
        <dbReference type="ARBA" id="ARBA00023136"/>
    </source>
</evidence>
<evidence type="ECO:0000256" key="9">
    <source>
        <dbReference type="ARBA" id="ARBA00022968"/>
    </source>
</evidence>
<dbReference type="GO" id="GO:0016263">
    <property type="term" value="F:glycoprotein-N-acetylgalactosamine 3-beta-galactosyltransferase activity"/>
    <property type="evidence" value="ECO:0007669"/>
    <property type="project" value="UniProtKB-EC"/>
</dbReference>
<accession>A0A9P4V238</accession>
<evidence type="ECO:0000259" key="12">
    <source>
        <dbReference type="Pfam" id="PF02434"/>
    </source>
</evidence>
<comment type="pathway">
    <text evidence="2">Protein modification; protein glycosylation.</text>
</comment>
<evidence type="ECO:0000313" key="13">
    <source>
        <dbReference type="EMBL" id="KAF2737037.1"/>
    </source>
</evidence>
<dbReference type="Proteomes" id="UP000799444">
    <property type="component" value="Unassembled WGS sequence"/>
</dbReference>
<comment type="similarity">
    <text evidence="3">Belongs to the glycosyltransferase 31 family. Beta3-Gal-T subfamily.</text>
</comment>
<comment type="subcellular location">
    <subcellularLocation>
        <location evidence="1">Membrane</location>
        <topology evidence="1">Single-pass type II membrane protein</topology>
    </subcellularLocation>
</comment>
<comment type="caution">
    <text evidence="13">The sequence shown here is derived from an EMBL/GenBank/DDBJ whole genome shotgun (WGS) entry which is preliminary data.</text>
</comment>
<gene>
    <name evidence="13" type="ORF">EJ04DRAFT_431676</name>
</gene>
<sequence>MGEEVEDDGLEDYWLWETQTLFGRHRNATGNLTLDACADFPTQHLKRVQVVLKVGAADDAARTEAQLNSVIKCISNVLIVSDDDHAYGPYQAHDVLASLPPDSYMNPGDYAVYNKQKNSSHEELVQGHDGWKIDKYKFLPEIEQAREVAPQAEWYVFLESDTYIFWDNLFRLLGQYNSSLPWYMGSPSPGKEYKDKRDGHKKKVWFANGGPGFVLSSAAAEALVHLERNKIGMQSPRITDQYKRQIREDCCGDSILGWALHDKPDVHITGLWPMFTPHPLHDIPFGQKYWCEPVISLHKTATEDFVPLWEWEQSRDRTKGPLLYSHLLPHLLPSPSDTRENWDAAYQSGYNYRSPHAAHDSLASCADACAADADCWQYTYHAAHCWMSRDLFRGHAKQPDGAHDEEGRKYVSGWDEVKIANWTRGNECEEQGRWVKGSTVRIF</sequence>
<keyword evidence="10" id="KW-1133">Transmembrane helix</keyword>
<evidence type="ECO:0000256" key="8">
    <source>
        <dbReference type="ARBA" id="ARBA00022741"/>
    </source>
</evidence>
<name>A0A9P4V238_9PLEO</name>
<dbReference type="PANTHER" id="PTHR23033:SF43">
    <property type="entry name" value="APPLE DOMAIN-CONTAINING PROTEIN"/>
    <property type="match status" value="1"/>
</dbReference>
<dbReference type="Gene3D" id="3.90.550.50">
    <property type="match status" value="1"/>
</dbReference>
<dbReference type="AlphaFoldDB" id="A0A9P4V238"/>
<dbReference type="PANTHER" id="PTHR23033">
    <property type="entry name" value="BETA1,3-GALACTOSYLTRANSFERASE"/>
    <property type="match status" value="1"/>
</dbReference>
<keyword evidence="7" id="KW-0812">Transmembrane</keyword>
<keyword evidence="5" id="KW-0328">Glycosyltransferase</keyword>
<dbReference type="GO" id="GO:0000166">
    <property type="term" value="F:nucleotide binding"/>
    <property type="evidence" value="ECO:0007669"/>
    <property type="project" value="UniProtKB-KW"/>
</dbReference>
<evidence type="ECO:0000256" key="5">
    <source>
        <dbReference type="ARBA" id="ARBA00022676"/>
    </source>
</evidence>
<dbReference type="EC" id="2.4.1.122" evidence="4"/>
<evidence type="ECO:0000256" key="10">
    <source>
        <dbReference type="ARBA" id="ARBA00022989"/>
    </source>
</evidence>
<proteinExistence type="inferred from homology"/>
<feature type="domain" description="Fringe-like glycosyltransferase" evidence="12">
    <location>
        <begin position="142"/>
        <end position="229"/>
    </location>
</feature>
<dbReference type="InterPro" id="IPR003378">
    <property type="entry name" value="Fringe-like_glycosylTrfase"/>
</dbReference>
<keyword evidence="9" id="KW-0735">Signal-anchor</keyword>
<evidence type="ECO:0000256" key="4">
    <source>
        <dbReference type="ARBA" id="ARBA00012557"/>
    </source>
</evidence>
<keyword evidence="8" id="KW-0547">Nucleotide-binding</keyword>
<keyword evidence="6" id="KW-0808">Transferase</keyword>
<protein>
    <recommendedName>
        <fullName evidence="4">N-acetylgalactosaminide beta-1,3-galactosyltransferase</fullName>
        <ecNumber evidence="4">2.4.1.122</ecNumber>
    </recommendedName>
</protein>
<dbReference type="GO" id="GO:0016020">
    <property type="term" value="C:membrane"/>
    <property type="evidence" value="ECO:0007669"/>
    <property type="project" value="UniProtKB-SubCell"/>
</dbReference>
<evidence type="ECO:0000256" key="1">
    <source>
        <dbReference type="ARBA" id="ARBA00004606"/>
    </source>
</evidence>
<keyword evidence="11" id="KW-0472">Membrane</keyword>
<reference evidence="13" key="1">
    <citation type="journal article" date="2020" name="Stud. Mycol.">
        <title>101 Dothideomycetes genomes: a test case for predicting lifestyles and emergence of pathogens.</title>
        <authorList>
            <person name="Haridas S."/>
            <person name="Albert R."/>
            <person name="Binder M."/>
            <person name="Bloem J."/>
            <person name="Labutti K."/>
            <person name="Salamov A."/>
            <person name="Andreopoulos B."/>
            <person name="Baker S."/>
            <person name="Barry K."/>
            <person name="Bills G."/>
            <person name="Bluhm B."/>
            <person name="Cannon C."/>
            <person name="Castanera R."/>
            <person name="Culley D."/>
            <person name="Daum C."/>
            <person name="Ezra D."/>
            <person name="Gonzalez J."/>
            <person name="Henrissat B."/>
            <person name="Kuo A."/>
            <person name="Liang C."/>
            <person name="Lipzen A."/>
            <person name="Lutzoni F."/>
            <person name="Magnuson J."/>
            <person name="Mondo S."/>
            <person name="Nolan M."/>
            <person name="Ohm R."/>
            <person name="Pangilinan J."/>
            <person name="Park H.-J."/>
            <person name="Ramirez L."/>
            <person name="Alfaro M."/>
            <person name="Sun H."/>
            <person name="Tritt A."/>
            <person name="Yoshinaga Y."/>
            <person name="Zwiers L.-H."/>
            <person name="Turgeon B."/>
            <person name="Goodwin S."/>
            <person name="Spatafora J."/>
            <person name="Crous P."/>
            <person name="Grigoriev I."/>
        </authorList>
    </citation>
    <scope>NUCLEOTIDE SEQUENCE</scope>
    <source>
        <strain evidence="13">CBS 125425</strain>
    </source>
</reference>
<dbReference type="EMBL" id="ML996119">
    <property type="protein sequence ID" value="KAF2737037.1"/>
    <property type="molecule type" value="Genomic_DNA"/>
</dbReference>
<dbReference type="Pfam" id="PF02434">
    <property type="entry name" value="Fringe"/>
    <property type="match status" value="1"/>
</dbReference>
<evidence type="ECO:0000256" key="3">
    <source>
        <dbReference type="ARBA" id="ARBA00006462"/>
    </source>
</evidence>
<organism evidence="13 14">
    <name type="scientific">Polyplosphaeria fusca</name>
    <dbReference type="NCBI Taxonomy" id="682080"/>
    <lineage>
        <taxon>Eukaryota</taxon>
        <taxon>Fungi</taxon>
        <taxon>Dikarya</taxon>
        <taxon>Ascomycota</taxon>
        <taxon>Pezizomycotina</taxon>
        <taxon>Dothideomycetes</taxon>
        <taxon>Pleosporomycetidae</taxon>
        <taxon>Pleosporales</taxon>
        <taxon>Tetraplosphaeriaceae</taxon>
        <taxon>Polyplosphaeria</taxon>
    </lineage>
</organism>
<evidence type="ECO:0000256" key="6">
    <source>
        <dbReference type="ARBA" id="ARBA00022679"/>
    </source>
</evidence>
<dbReference type="InterPro" id="IPR026050">
    <property type="entry name" value="C1GALT1/C1GALT1_chp1"/>
</dbReference>